<evidence type="ECO:0000256" key="5">
    <source>
        <dbReference type="ARBA" id="ARBA00047720"/>
    </source>
</evidence>
<dbReference type="Pfam" id="PF13382">
    <property type="entry name" value="Adenine_deam_C"/>
    <property type="match status" value="1"/>
</dbReference>
<dbReference type="eggNOG" id="COG1001">
    <property type="taxonomic scope" value="Bacteria"/>
</dbReference>
<dbReference type="STRING" id="748449.Halha_1053"/>
<reference evidence="10" key="1">
    <citation type="submission" date="2012-02" db="EMBL/GenBank/DDBJ databases">
        <title>The complete genome of Halobacteroides halobius DSM 5150.</title>
        <authorList>
            <person name="Lucas S."/>
            <person name="Copeland A."/>
            <person name="Lapidus A."/>
            <person name="Glavina del Rio T."/>
            <person name="Dalin E."/>
            <person name="Tice H."/>
            <person name="Bruce D."/>
            <person name="Goodwin L."/>
            <person name="Pitluck S."/>
            <person name="Peters L."/>
            <person name="Mikhailova N."/>
            <person name="Gu W."/>
            <person name="Kyrpides N."/>
            <person name="Mavromatis K."/>
            <person name="Ivanova N."/>
            <person name="Brettin T."/>
            <person name="Detter J.C."/>
            <person name="Han C."/>
            <person name="Larimer F."/>
            <person name="Land M."/>
            <person name="Hauser L."/>
            <person name="Markowitz V."/>
            <person name="Cheng J.-F."/>
            <person name="Hugenholtz P."/>
            <person name="Woyke T."/>
            <person name="Wu D."/>
            <person name="Tindall B."/>
            <person name="Pomrenke H."/>
            <person name="Brambilla E."/>
            <person name="Klenk H.-P."/>
            <person name="Eisen J.A."/>
        </authorList>
    </citation>
    <scope>NUCLEOTIDE SEQUENCE [LARGE SCALE GENOMIC DNA]</scope>
    <source>
        <strain evidence="10">ATCC 35273 / DSM 5150 / MD-1</strain>
    </source>
</reference>
<dbReference type="KEGG" id="hhl:Halha_1053"/>
<dbReference type="InterPro" id="IPR011059">
    <property type="entry name" value="Metal-dep_hydrolase_composite"/>
</dbReference>
<dbReference type="AlphaFoldDB" id="L0K9H5"/>
<feature type="domain" description="Adenine deaminase C-terminal" evidence="8">
    <location>
        <begin position="398"/>
        <end position="566"/>
    </location>
</feature>
<dbReference type="HOGENOM" id="CLU_027935_0_0_9"/>
<dbReference type="PANTHER" id="PTHR11113:SF2">
    <property type="entry name" value="ADENINE DEAMINASE"/>
    <property type="match status" value="1"/>
</dbReference>
<gene>
    <name evidence="6" type="primary">ade</name>
    <name evidence="9" type="ordered locus">Halha_1053</name>
</gene>
<keyword evidence="3 6" id="KW-0378">Hydrolase</keyword>
<comment type="similarity">
    <text evidence="1 6">Belongs to the metallo-dependent hydrolases superfamily. Adenine deaminase family.</text>
</comment>
<protein>
    <recommendedName>
        <fullName evidence="2 6">Adenine deaminase</fullName>
        <shortName evidence="6">Adenase</shortName>
        <shortName evidence="6">Adenine aminase</shortName>
        <ecNumber evidence="2 6">3.5.4.2</ecNumber>
    </recommendedName>
</protein>
<dbReference type="InterPro" id="IPR006680">
    <property type="entry name" value="Amidohydro-rel"/>
</dbReference>
<evidence type="ECO:0000256" key="3">
    <source>
        <dbReference type="ARBA" id="ARBA00022801"/>
    </source>
</evidence>
<dbReference type="Gene3D" id="3.20.20.140">
    <property type="entry name" value="Metal-dependent hydrolases"/>
    <property type="match status" value="1"/>
</dbReference>
<dbReference type="Gene3D" id="2.30.40.10">
    <property type="entry name" value="Urease, subunit C, domain 1"/>
    <property type="match status" value="1"/>
</dbReference>
<feature type="domain" description="Amidohydrolase-related" evidence="7">
    <location>
        <begin position="63"/>
        <end position="343"/>
    </location>
</feature>
<dbReference type="RefSeq" id="WP_015326739.1">
    <property type="nucleotide sequence ID" value="NC_019978.1"/>
</dbReference>
<accession>L0K9H5</accession>
<dbReference type="GO" id="GO:0006146">
    <property type="term" value="P:adenine catabolic process"/>
    <property type="evidence" value="ECO:0007669"/>
    <property type="project" value="InterPro"/>
</dbReference>
<evidence type="ECO:0000256" key="2">
    <source>
        <dbReference type="ARBA" id="ARBA00012782"/>
    </source>
</evidence>
<dbReference type="HAMAP" id="MF_01518">
    <property type="entry name" value="Adenine_deamin"/>
    <property type="match status" value="1"/>
</dbReference>
<evidence type="ECO:0000256" key="1">
    <source>
        <dbReference type="ARBA" id="ARBA00006773"/>
    </source>
</evidence>
<proteinExistence type="inferred from homology"/>
<dbReference type="InterPro" id="IPR006679">
    <property type="entry name" value="Adenine_deam"/>
</dbReference>
<evidence type="ECO:0000256" key="4">
    <source>
        <dbReference type="ARBA" id="ARBA00023211"/>
    </source>
</evidence>
<dbReference type="CDD" id="cd01295">
    <property type="entry name" value="AdeC"/>
    <property type="match status" value="1"/>
</dbReference>
<dbReference type="PATRIC" id="fig|748449.3.peg.1007"/>
<name>L0K9H5_HALHC</name>
<keyword evidence="10" id="KW-1185">Reference proteome</keyword>
<dbReference type="NCBIfam" id="TIGR01178">
    <property type="entry name" value="ade"/>
    <property type="match status" value="1"/>
</dbReference>
<comment type="cofactor">
    <cofactor evidence="6">
        <name>Mn(2+)</name>
        <dbReference type="ChEBI" id="CHEBI:29035"/>
    </cofactor>
</comment>
<dbReference type="InterPro" id="IPR026912">
    <property type="entry name" value="Adenine_deam_C"/>
</dbReference>
<dbReference type="OrthoDB" id="9775607at2"/>
<dbReference type="SUPFAM" id="SSF51338">
    <property type="entry name" value="Composite domain of metallo-dependent hydrolases"/>
    <property type="match status" value="1"/>
</dbReference>
<evidence type="ECO:0000259" key="7">
    <source>
        <dbReference type="Pfam" id="PF01979"/>
    </source>
</evidence>
<dbReference type="EMBL" id="CP003359">
    <property type="protein sequence ID" value="AGB41014.1"/>
    <property type="molecule type" value="Genomic_DNA"/>
</dbReference>
<evidence type="ECO:0000256" key="6">
    <source>
        <dbReference type="HAMAP-Rule" id="MF_01518"/>
    </source>
</evidence>
<comment type="catalytic activity">
    <reaction evidence="5 6">
        <text>adenine + H2O + H(+) = hypoxanthine + NH4(+)</text>
        <dbReference type="Rhea" id="RHEA:23688"/>
        <dbReference type="ChEBI" id="CHEBI:15377"/>
        <dbReference type="ChEBI" id="CHEBI:15378"/>
        <dbReference type="ChEBI" id="CHEBI:16708"/>
        <dbReference type="ChEBI" id="CHEBI:17368"/>
        <dbReference type="ChEBI" id="CHEBI:28938"/>
        <dbReference type="EC" id="3.5.4.2"/>
    </reaction>
</comment>
<dbReference type="PANTHER" id="PTHR11113">
    <property type="entry name" value="N-ACETYLGLUCOSAMINE-6-PHOSPHATE DEACETYLASE"/>
    <property type="match status" value="1"/>
</dbReference>
<dbReference type="SUPFAM" id="SSF51556">
    <property type="entry name" value="Metallo-dependent hydrolases"/>
    <property type="match status" value="1"/>
</dbReference>
<evidence type="ECO:0000313" key="10">
    <source>
        <dbReference type="Proteomes" id="UP000010880"/>
    </source>
</evidence>
<dbReference type="GO" id="GO:0000034">
    <property type="term" value="F:adenine deaminase activity"/>
    <property type="evidence" value="ECO:0007669"/>
    <property type="project" value="UniProtKB-UniRule"/>
</dbReference>
<dbReference type="Proteomes" id="UP000010880">
    <property type="component" value="Chromosome"/>
</dbReference>
<dbReference type="EC" id="3.5.4.2" evidence="2 6"/>
<sequence length="573" mass="62725">MNLDLLNKARGKKKADLVLKNGKAVDVFNEQIKKLDVAIANGVIIGIGSYKGQEEIDLQGKVLAPGFIDGHLHLESAMTKVRDFAQQVISLGTTTVVADPHEIANVMGLEGIRYLLEAGLSLPWNFNLLLPSCVPATKFDTSGAILKSEDLEELITANGVFGLGEVMNFTGVINGEKSLWEKLNLFKDYFIDGHAPGLTAKDLNAYLLGGIKADHECTTSQEAIEKISKGMYIMIREGSVTRDLKRLLPAVNEQNSNRFLFATDDRHPRDLVKEGHINFLIKKAIKNGLNPLQAIKFATINSATALGLENTGAIAPGYKADLVVIDGLKELKVKQVFKDGKLVAEDGKFILDSKEEHQISEIKKQKIYNSINIGKIEKSDFILPVSNKYRVMELIKDQIITKQSTVKLTSQQISSKQLIEKNLVKLAVVERHQKTGNVALGLLKGLGLQTGAIATSIAHDSHNIIVAGLDAKDMLLAVKEIEKIQGGIVITNKGQVVEQLALPIAGLMSDKPLLKVAEKITSLRKVAHSLGVTYQEPFMTLSFMSLPVIPELKITDKGLFSVEEFQFVPLVVE</sequence>
<dbReference type="InterPro" id="IPR032466">
    <property type="entry name" value="Metal_Hydrolase"/>
</dbReference>
<keyword evidence="4 6" id="KW-0464">Manganese</keyword>
<evidence type="ECO:0000259" key="8">
    <source>
        <dbReference type="Pfam" id="PF13382"/>
    </source>
</evidence>
<evidence type="ECO:0000313" key="9">
    <source>
        <dbReference type="EMBL" id="AGB41014.1"/>
    </source>
</evidence>
<dbReference type="Pfam" id="PF01979">
    <property type="entry name" value="Amidohydro_1"/>
    <property type="match status" value="1"/>
</dbReference>
<organism evidence="9 10">
    <name type="scientific">Halobacteroides halobius (strain ATCC 35273 / DSM 5150 / MD-1)</name>
    <dbReference type="NCBI Taxonomy" id="748449"/>
    <lineage>
        <taxon>Bacteria</taxon>
        <taxon>Bacillati</taxon>
        <taxon>Bacillota</taxon>
        <taxon>Clostridia</taxon>
        <taxon>Halanaerobiales</taxon>
        <taxon>Halobacteroidaceae</taxon>
        <taxon>Halobacteroides</taxon>
    </lineage>
</organism>